<name>A0A285TH53_9RHOB</name>
<proteinExistence type="predicted"/>
<evidence type="ECO:0008006" key="5">
    <source>
        <dbReference type="Google" id="ProtNLM"/>
    </source>
</evidence>
<feature type="chain" id="PRO_5013216245" description="Lamin tail-like protein" evidence="2">
    <location>
        <begin position="26"/>
        <end position="207"/>
    </location>
</feature>
<accession>A0A285TH53</accession>
<gene>
    <name evidence="3" type="ORF">SAMN05877831_1242</name>
</gene>
<feature type="signal peptide" evidence="2">
    <location>
        <begin position="1"/>
        <end position="25"/>
    </location>
</feature>
<organism evidence="3 4">
    <name type="scientific">Rhodobacter maris</name>
    <dbReference type="NCBI Taxonomy" id="446682"/>
    <lineage>
        <taxon>Bacteria</taxon>
        <taxon>Pseudomonadati</taxon>
        <taxon>Pseudomonadota</taxon>
        <taxon>Alphaproteobacteria</taxon>
        <taxon>Rhodobacterales</taxon>
        <taxon>Rhodobacter group</taxon>
        <taxon>Rhodobacter</taxon>
    </lineage>
</organism>
<dbReference type="AlphaFoldDB" id="A0A285TH53"/>
<evidence type="ECO:0000256" key="1">
    <source>
        <dbReference type="SAM" id="MobiDB-lite"/>
    </source>
</evidence>
<dbReference type="Proteomes" id="UP000219111">
    <property type="component" value="Unassembled WGS sequence"/>
</dbReference>
<evidence type="ECO:0000313" key="3">
    <source>
        <dbReference type="EMBL" id="SOC21564.1"/>
    </source>
</evidence>
<evidence type="ECO:0000256" key="2">
    <source>
        <dbReference type="SAM" id="SignalP"/>
    </source>
</evidence>
<dbReference type="EMBL" id="OBMT01000024">
    <property type="protein sequence ID" value="SOC21564.1"/>
    <property type="molecule type" value="Genomic_DNA"/>
</dbReference>
<keyword evidence="2" id="KW-0732">Signal</keyword>
<feature type="region of interest" description="Disordered" evidence="1">
    <location>
        <begin position="31"/>
        <end position="72"/>
    </location>
</feature>
<keyword evidence="4" id="KW-1185">Reference proteome</keyword>
<reference evidence="4" key="1">
    <citation type="submission" date="2017-08" db="EMBL/GenBank/DDBJ databases">
        <authorList>
            <person name="Varghese N."/>
            <person name="Submissions S."/>
        </authorList>
    </citation>
    <scope>NUCLEOTIDE SEQUENCE [LARGE SCALE GENOMIC DNA]</scope>
    <source>
        <strain evidence="4">JA276</strain>
    </source>
</reference>
<protein>
    <recommendedName>
        <fullName evidence="5">Lamin tail-like protein</fullName>
    </recommendedName>
</protein>
<evidence type="ECO:0000313" key="4">
    <source>
        <dbReference type="Proteomes" id="UP000219111"/>
    </source>
</evidence>
<sequence length="207" mass="21294">MKTIKTLTPTLAALLLIGTLSPALAADTDTDGDGIPDISEPLLHTDPMNADTDGDGANDLADSDPVNAPSPIVADGAAATYRIGETLVENNIDPVAHKDAPDHLEIQVFNDGPTDLTGYTLFYTFTDNDSGATEATILHPDVTIPAGSEARIHIDEGTAPGHLRANPNSIYVTSMAGKHVTATLQADGMAAVTATVEKGPGGAEQAD</sequence>